<keyword evidence="3" id="KW-1185">Reference proteome</keyword>
<accession>A0A1Y2G8N3</accession>
<dbReference type="GeneID" id="33567641"/>
<evidence type="ECO:0000313" key="2">
    <source>
        <dbReference type="EMBL" id="ORZ04324.1"/>
    </source>
</evidence>
<evidence type="ECO:0000313" key="3">
    <source>
        <dbReference type="Proteomes" id="UP000193648"/>
    </source>
</evidence>
<protein>
    <recommendedName>
        <fullName evidence="1">DUF6589 domain-containing protein</fullName>
    </recommendedName>
</protein>
<dbReference type="Proteomes" id="UP000193648">
    <property type="component" value="Unassembled WGS sequence"/>
</dbReference>
<name>A0A1Y2G8N3_9FUNG</name>
<proteinExistence type="predicted"/>
<comment type="caution">
    <text evidence="2">The sequence shown here is derived from an EMBL/GenBank/DDBJ whole genome shotgun (WGS) entry which is preliminary data.</text>
</comment>
<dbReference type="EMBL" id="MCFF01000058">
    <property type="protein sequence ID" value="ORZ04324.1"/>
    <property type="molecule type" value="Genomic_DNA"/>
</dbReference>
<reference evidence="2 3" key="1">
    <citation type="submission" date="2016-07" db="EMBL/GenBank/DDBJ databases">
        <title>Pervasive Adenine N6-methylation of Active Genes in Fungi.</title>
        <authorList>
            <consortium name="DOE Joint Genome Institute"/>
            <person name="Mondo S.J."/>
            <person name="Dannebaum R.O."/>
            <person name="Kuo R.C."/>
            <person name="Labutti K."/>
            <person name="Haridas S."/>
            <person name="Kuo A."/>
            <person name="Salamov A."/>
            <person name="Ahrendt S.R."/>
            <person name="Lipzen A."/>
            <person name="Sullivan W."/>
            <person name="Andreopoulos W.B."/>
            <person name="Clum A."/>
            <person name="Lindquist E."/>
            <person name="Daum C."/>
            <person name="Ramamoorthy G.K."/>
            <person name="Gryganskyi A."/>
            <person name="Culley D."/>
            <person name="Magnuson J.K."/>
            <person name="James T.Y."/>
            <person name="O'Malley M.A."/>
            <person name="Stajich J.E."/>
            <person name="Spatafora J.W."/>
            <person name="Visel A."/>
            <person name="Grigoriev I.V."/>
        </authorList>
    </citation>
    <scope>NUCLEOTIDE SEQUENCE [LARGE SCALE GENOMIC DNA]</scope>
    <source>
        <strain evidence="2 3">NRRL 3116</strain>
    </source>
</reference>
<dbReference type="InterPro" id="IPR046496">
    <property type="entry name" value="DUF6589"/>
</dbReference>
<feature type="domain" description="DUF6589" evidence="1">
    <location>
        <begin position="72"/>
        <end position="175"/>
    </location>
</feature>
<dbReference type="OrthoDB" id="4743193at2759"/>
<dbReference type="InParanoid" id="A0A1Y2G8N3"/>
<gene>
    <name evidence="2" type="ORF">BCR41DRAFT_362943</name>
</gene>
<evidence type="ECO:0000259" key="1">
    <source>
        <dbReference type="Pfam" id="PF20231"/>
    </source>
</evidence>
<organism evidence="2 3">
    <name type="scientific">Lobosporangium transversale</name>
    <dbReference type="NCBI Taxonomy" id="64571"/>
    <lineage>
        <taxon>Eukaryota</taxon>
        <taxon>Fungi</taxon>
        <taxon>Fungi incertae sedis</taxon>
        <taxon>Mucoromycota</taxon>
        <taxon>Mortierellomycotina</taxon>
        <taxon>Mortierellomycetes</taxon>
        <taxon>Mortierellales</taxon>
        <taxon>Mortierellaceae</taxon>
        <taxon>Lobosporangium</taxon>
    </lineage>
</organism>
<sequence length="195" mass="22004">MEPTSEDALRYVQAKTKDGPFLIVYDNINMAHHKHNQRLDNRDSFESGTAATLIATGVAAEGEGRTEPAHCLQFEHLMPTLANEKHLRKTMRSHLVSVLQRSFKSYKEVSIPVPSKLLLPVKKTEVFPLPSMHINQATIDGNKDVLETVMGHTLNIPSEWFDGKRILIAGDQLTAYSEQDSFIKKAALRRRFNLP</sequence>
<dbReference type="AlphaFoldDB" id="A0A1Y2G8N3"/>
<dbReference type="RefSeq" id="XP_021876482.1">
    <property type="nucleotide sequence ID" value="XM_022025798.1"/>
</dbReference>
<dbReference type="Pfam" id="PF20231">
    <property type="entry name" value="DUF6589"/>
    <property type="match status" value="1"/>
</dbReference>